<proteinExistence type="predicted"/>
<dbReference type="GO" id="GO:0016020">
    <property type="term" value="C:membrane"/>
    <property type="evidence" value="ECO:0007669"/>
    <property type="project" value="GOC"/>
</dbReference>
<organism evidence="2 3">
    <name type="scientific">Pedobacter steynii</name>
    <dbReference type="NCBI Taxonomy" id="430522"/>
    <lineage>
        <taxon>Bacteria</taxon>
        <taxon>Pseudomonadati</taxon>
        <taxon>Bacteroidota</taxon>
        <taxon>Sphingobacteriia</taxon>
        <taxon>Sphingobacteriales</taxon>
        <taxon>Sphingobacteriaceae</taxon>
        <taxon>Pedobacter</taxon>
    </lineage>
</organism>
<name>A0A1G9K724_9SPHI</name>
<dbReference type="PANTHER" id="PTHR32385:SF15">
    <property type="entry name" value="INOSITOL PHOSPHOCERAMIDE MANNOSYLTRANSFERASE 1"/>
    <property type="match status" value="1"/>
</dbReference>
<dbReference type="InterPro" id="IPR007577">
    <property type="entry name" value="GlycoTrfase_DXD_sugar-bd_CS"/>
</dbReference>
<dbReference type="PANTHER" id="PTHR32385">
    <property type="entry name" value="MANNOSYL PHOSPHORYLINOSITOL CERAMIDE SYNTHASE"/>
    <property type="match status" value="1"/>
</dbReference>
<dbReference type="EMBL" id="FNGY01000001">
    <property type="protein sequence ID" value="SDL45597.1"/>
    <property type="molecule type" value="Genomic_DNA"/>
</dbReference>
<dbReference type="Proteomes" id="UP000183200">
    <property type="component" value="Unassembled WGS sequence"/>
</dbReference>
<evidence type="ECO:0000256" key="1">
    <source>
        <dbReference type="ARBA" id="ARBA00022679"/>
    </source>
</evidence>
<dbReference type="Pfam" id="PF04488">
    <property type="entry name" value="Gly_transf_sug"/>
    <property type="match status" value="1"/>
</dbReference>
<dbReference type="OrthoDB" id="9802987at2"/>
<keyword evidence="3" id="KW-1185">Reference proteome</keyword>
<dbReference type="Gene3D" id="3.90.550.20">
    <property type="match status" value="1"/>
</dbReference>
<sequence>MVPNIIHQIVGPKKNNVVRRCLSSWTALRGESYKIKIWTDARIEKFLTKYYPQAVLPFLTARNHAEAADLARYLIIYHYGGHYYDWDIQLLSMELFKELCFNHPQGFLLRDPRDQSIASEAFAAEKGEAYLLKLATNIIQIFTNNERDSMSTLIYSGPMRMNIVYAENPNSKQSMLEVKDVFLYDYSEIKEMPESTDSKAMIHYWLHSWL</sequence>
<dbReference type="InterPro" id="IPR051706">
    <property type="entry name" value="Glycosyltransferase_domain"/>
</dbReference>
<protein>
    <submittedName>
        <fullName evidence="2">Glycosyltransferase sugar-binding region containing DXD motif-containing protein</fullName>
    </submittedName>
</protein>
<dbReference type="SUPFAM" id="SSF53448">
    <property type="entry name" value="Nucleotide-diphospho-sugar transferases"/>
    <property type="match status" value="1"/>
</dbReference>
<reference evidence="3" key="1">
    <citation type="submission" date="2016-10" db="EMBL/GenBank/DDBJ databases">
        <authorList>
            <person name="Varghese N."/>
            <person name="Submissions S."/>
        </authorList>
    </citation>
    <scope>NUCLEOTIDE SEQUENCE [LARGE SCALE GENOMIC DNA]</scope>
    <source>
        <strain evidence="3">DSM 19110</strain>
    </source>
</reference>
<keyword evidence="1 2" id="KW-0808">Transferase</keyword>
<accession>A0A1G9K724</accession>
<dbReference type="GO" id="GO:0000030">
    <property type="term" value="F:mannosyltransferase activity"/>
    <property type="evidence" value="ECO:0007669"/>
    <property type="project" value="TreeGrafter"/>
</dbReference>
<dbReference type="AlphaFoldDB" id="A0A1G9K724"/>
<dbReference type="GO" id="GO:0051999">
    <property type="term" value="P:mannosyl-inositol phosphorylceramide biosynthetic process"/>
    <property type="evidence" value="ECO:0007669"/>
    <property type="project" value="TreeGrafter"/>
</dbReference>
<dbReference type="RefSeq" id="WP_074604521.1">
    <property type="nucleotide sequence ID" value="NZ_FNGY01000001.1"/>
</dbReference>
<evidence type="ECO:0000313" key="3">
    <source>
        <dbReference type="Proteomes" id="UP000183200"/>
    </source>
</evidence>
<gene>
    <name evidence="2" type="ORF">SAMN05421820_101491</name>
</gene>
<evidence type="ECO:0000313" key="2">
    <source>
        <dbReference type="EMBL" id="SDL45597.1"/>
    </source>
</evidence>
<dbReference type="InterPro" id="IPR029044">
    <property type="entry name" value="Nucleotide-diphossugar_trans"/>
</dbReference>